<dbReference type="Proteomes" id="UP001182355">
    <property type="component" value="Unassembled WGS sequence"/>
</dbReference>
<dbReference type="RefSeq" id="WP_050321691.1">
    <property type="nucleotide sequence ID" value="NZ_CTRB01000003.1"/>
</dbReference>
<reference evidence="4" key="1">
    <citation type="submission" date="2023-02" db="EMBL/GenBank/DDBJ databases">
        <authorList>
            <person name="Ashton P.M."/>
            <person name="Dallman T."/>
            <person name="Nair S."/>
            <person name="De Pinna E."/>
            <person name="Peters T."/>
            <person name="Grant K."/>
        </authorList>
    </citation>
    <scope>NUCLEOTIDE SEQUENCE</scope>
    <source>
        <strain evidence="4">01103883</strain>
    </source>
</reference>
<dbReference type="PANTHER" id="PTHR43000">
    <property type="entry name" value="DTDP-D-GLUCOSE 4,6-DEHYDRATASE-RELATED"/>
    <property type="match status" value="1"/>
</dbReference>
<feature type="domain" description="NAD-dependent epimerase/dehydratase" evidence="3">
    <location>
        <begin position="3"/>
        <end position="220"/>
    </location>
</feature>
<evidence type="ECO:0000313" key="4">
    <source>
        <dbReference type="EMBL" id="ELI8101756.1"/>
    </source>
</evidence>
<dbReference type="Gene3D" id="3.40.50.720">
    <property type="entry name" value="NAD(P)-binding Rossmann-like Domain"/>
    <property type="match status" value="1"/>
</dbReference>
<dbReference type="AlphaFoldDB" id="A0AAD2UXZ4"/>
<proteinExistence type="inferred from homology"/>
<comment type="caution">
    <text evidence="4">The sequence shown here is derived from an EMBL/GenBank/DDBJ whole genome shotgun (WGS) entry which is preliminary data.</text>
</comment>
<dbReference type="EMBL" id="ABNAVX010000006">
    <property type="protein sequence ID" value="ELI8101756.1"/>
    <property type="molecule type" value="Genomic_DNA"/>
</dbReference>
<gene>
    <name evidence="4" type="ORF">RSF11_001451</name>
</gene>
<name>A0AAD2UXZ4_YEREN</name>
<accession>A0AAD2UXZ4</accession>
<dbReference type="InterPro" id="IPR036291">
    <property type="entry name" value="NAD(P)-bd_dom_sf"/>
</dbReference>
<dbReference type="Pfam" id="PF01370">
    <property type="entry name" value="Epimerase"/>
    <property type="match status" value="1"/>
</dbReference>
<evidence type="ECO:0000256" key="2">
    <source>
        <dbReference type="ARBA" id="ARBA00007637"/>
    </source>
</evidence>
<evidence type="ECO:0000256" key="1">
    <source>
        <dbReference type="ARBA" id="ARBA00005125"/>
    </source>
</evidence>
<organism evidence="4 5">
    <name type="scientific">Yersinia enterocolitica</name>
    <dbReference type="NCBI Taxonomy" id="630"/>
    <lineage>
        <taxon>Bacteria</taxon>
        <taxon>Pseudomonadati</taxon>
        <taxon>Pseudomonadota</taxon>
        <taxon>Gammaproteobacteria</taxon>
        <taxon>Enterobacterales</taxon>
        <taxon>Yersiniaceae</taxon>
        <taxon>Yersinia</taxon>
    </lineage>
</organism>
<dbReference type="InterPro" id="IPR001509">
    <property type="entry name" value="Epimerase_deHydtase"/>
</dbReference>
<comment type="similarity">
    <text evidence="2">Belongs to the NAD(P)-dependent epimerase/dehydratase family.</text>
</comment>
<dbReference type="SUPFAM" id="SSF51735">
    <property type="entry name" value="NAD(P)-binding Rossmann-fold domains"/>
    <property type="match status" value="1"/>
</dbReference>
<evidence type="ECO:0000313" key="5">
    <source>
        <dbReference type="Proteomes" id="UP001182355"/>
    </source>
</evidence>
<sequence length="292" mass="32969">MRILITGASGYIGSNLACYLNSNGFEVFGLIRSEVVDENKIKLLAGVKLEMLDEKNLCSLVENINPDIVIHIASLTSVTHDYSTIENLLRSNIEFPTKLLEAMEVAGVKKFINTGTTWQNYNSADYEPVNLYAATKQAFEDILKYYIFAKDFSSITLRLFDSYGPNDTRKKLIPLLDRLAETKESLDMSEGNQEIELVHINDICSAYKTAILKLQDGQPGYANVYSVDTGSRMSLKKLVKLYEKVNDVTLNINWGARPPREREIMRLCTNLTVLPNWSPTIPLDEGINKKNR</sequence>
<evidence type="ECO:0000259" key="3">
    <source>
        <dbReference type="Pfam" id="PF01370"/>
    </source>
</evidence>
<comment type="pathway">
    <text evidence="1">Bacterial outer membrane biogenesis; LPS O-antigen biosynthesis.</text>
</comment>
<protein>
    <submittedName>
        <fullName evidence="4">NAD(P)-dependent oxidoreductase</fullName>
    </submittedName>
</protein>
<dbReference type="CDD" id="cd08946">
    <property type="entry name" value="SDR_e"/>
    <property type="match status" value="1"/>
</dbReference>